<dbReference type="RefSeq" id="WP_206646401.1">
    <property type="nucleotide sequence ID" value="NZ_CAHPRV010000008.1"/>
</dbReference>
<protein>
    <submittedName>
        <fullName evidence="1">Uncharacterized protein</fullName>
    </submittedName>
</protein>
<evidence type="ECO:0000313" key="2">
    <source>
        <dbReference type="Proteomes" id="UP000834611"/>
    </source>
</evidence>
<proteinExistence type="predicted"/>
<dbReference type="AlphaFoldDB" id="A0A9N8CWV2"/>
<comment type="caution">
    <text evidence="1">The sequence shown here is derived from an EMBL/GenBank/DDBJ whole genome shotgun (WGS) entry which is preliminary data.</text>
</comment>
<dbReference type="EMBL" id="CAHPSF010000001">
    <property type="protein sequence ID" value="CAB5667281.1"/>
    <property type="molecule type" value="Genomic_DNA"/>
</dbReference>
<gene>
    <name evidence="1" type="ORF">GHA_00554</name>
</gene>
<sequence length="237" mass="27379">MNNKLQEEIEKVQDRAAGELVSSWYLARLANTILIACYSLDKGNIRLAKEWLFGAMEMWPDVDIYEDLKDSNGNAEDLQAWFDKGMEGELNHSQALNIIRKEYPELQRVHQINSESAKLIEAFCADDAEWHKLLDTREQENSTLIRLVVKLADKCTEMQKELERINNLLPSLPESIKCPTAPELIWLQVDPEPEQENKPVYPVNLYSGDVTWSANREFPTDTLYVRADFLFQSVKQC</sequence>
<evidence type="ECO:0000313" key="1">
    <source>
        <dbReference type="EMBL" id="CAB5667281.1"/>
    </source>
</evidence>
<dbReference type="Proteomes" id="UP000834611">
    <property type="component" value="Unassembled WGS sequence"/>
</dbReference>
<reference evidence="1" key="1">
    <citation type="submission" date="2020-05" db="EMBL/GenBank/DDBJ databases">
        <authorList>
            <person name="Delgado-Blas J."/>
        </authorList>
    </citation>
    <scope>NUCLEOTIDE SEQUENCE</scope>
    <source>
        <strain evidence="1">BB1453</strain>
    </source>
</reference>
<organism evidence="1 2">
    <name type="scientific">Providencia rettgeri</name>
    <dbReference type="NCBI Taxonomy" id="587"/>
    <lineage>
        <taxon>Bacteria</taxon>
        <taxon>Pseudomonadati</taxon>
        <taxon>Pseudomonadota</taxon>
        <taxon>Gammaproteobacteria</taxon>
        <taxon>Enterobacterales</taxon>
        <taxon>Morganellaceae</taxon>
        <taxon>Providencia</taxon>
    </lineage>
</organism>
<accession>A0A9N8CWV2</accession>
<name>A0A9N8CWV2_PRORE</name>